<evidence type="ECO:0008006" key="3">
    <source>
        <dbReference type="Google" id="ProtNLM"/>
    </source>
</evidence>
<evidence type="ECO:0000313" key="1">
    <source>
        <dbReference type="EMBL" id="NMP24465.1"/>
    </source>
</evidence>
<reference evidence="1 2" key="1">
    <citation type="submission" date="2020-04" db="EMBL/GenBank/DDBJ databases">
        <authorList>
            <person name="Zhang R."/>
            <person name="Schippers A."/>
        </authorList>
    </citation>
    <scope>NUCLEOTIDE SEQUENCE [LARGE SCALE GENOMIC DNA]</scope>
    <source>
        <strain evidence="1 2">DSM 109850</strain>
    </source>
</reference>
<dbReference type="AlphaFoldDB" id="A0A7Y0L8J8"/>
<name>A0A7Y0L8J8_9FIRM</name>
<dbReference type="EMBL" id="JABBVZ010000113">
    <property type="protein sequence ID" value="NMP24465.1"/>
    <property type="molecule type" value="Genomic_DNA"/>
</dbReference>
<comment type="caution">
    <text evidence="1">The sequence shown here is derived from an EMBL/GenBank/DDBJ whole genome shotgun (WGS) entry which is preliminary data.</text>
</comment>
<dbReference type="Proteomes" id="UP000533476">
    <property type="component" value="Unassembled WGS sequence"/>
</dbReference>
<protein>
    <recommendedName>
        <fullName evidence="3">Relaxase</fullName>
    </recommendedName>
</protein>
<organism evidence="1 2">
    <name type="scientific">Sulfobacillus harzensis</name>
    <dbReference type="NCBI Taxonomy" id="2729629"/>
    <lineage>
        <taxon>Bacteria</taxon>
        <taxon>Bacillati</taxon>
        <taxon>Bacillota</taxon>
        <taxon>Clostridia</taxon>
        <taxon>Eubacteriales</taxon>
        <taxon>Clostridiales Family XVII. Incertae Sedis</taxon>
        <taxon>Sulfobacillus</taxon>
    </lineage>
</organism>
<gene>
    <name evidence="1" type="ORF">HIJ39_19265</name>
</gene>
<accession>A0A7Y0L8J8</accession>
<proteinExistence type="predicted"/>
<sequence>MPRQPFVMRLHYYLPKGEGLNGLQSGAHHIEYMGSAEKHELLLGGEPAADRTTLESAAIHAKYAGEREGSMGYFGNAADDPKAAQKSILAAQGPVWRVIASVGEQDAFAMGGSLTTKDGWERASPPVVQKMIDQLGLDPAKVQWIAAAHRHQTHENNPHIHLLVWEEGKPSRKTAKWSDAERRAIRKAWISELYKPEREQLGKEKSAARTEARSAVIDLVARRNEQQGFHRELTERLATLGQHLPGHGRLAYAYMPPEVKAATEEVIRWLWKTDHGLKAQHEKYVKSARELGMAYWHRDPDKTENSPGRQEALDRIRSNAEADLIKRLAAPVLKAARDAARGPAMGKRPPVASGQRLVGALHQIMHRAERDARMTAYWLAEAQWRAKKAEADIARNTGQEIAQ</sequence>
<keyword evidence="2" id="KW-1185">Reference proteome</keyword>
<evidence type="ECO:0000313" key="2">
    <source>
        <dbReference type="Proteomes" id="UP000533476"/>
    </source>
</evidence>
<dbReference type="RefSeq" id="WP_169102610.1">
    <property type="nucleotide sequence ID" value="NZ_JABBVZ010000113.1"/>
</dbReference>